<name>U9UIR4_RHIID</name>
<reference evidence="2" key="1">
    <citation type="submission" date="2013-07" db="EMBL/GenBank/DDBJ databases">
        <title>The genome of an arbuscular mycorrhizal fungus provides insights into the evolution of the oldest plant symbiosis.</title>
        <authorList>
            <consortium name="DOE Joint Genome Institute"/>
            <person name="Tisserant E."/>
            <person name="Malbreil M."/>
            <person name="Kuo A."/>
            <person name="Kohler A."/>
            <person name="Symeonidi A."/>
            <person name="Balestrini R."/>
            <person name="Charron P."/>
            <person name="Duensing N."/>
            <person name="Frei-dit-Frey N."/>
            <person name="Gianinazzi-Pearson V."/>
            <person name="Gilbert B."/>
            <person name="Handa Y."/>
            <person name="Hijri M."/>
            <person name="Kaul R."/>
            <person name="Kawaguchi M."/>
            <person name="Krajinski F."/>
            <person name="Lammers P."/>
            <person name="Lapierre D."/>
            <person name="Masclaux F.G."/>
            <person name="Murat C."/>
            <person name="Morin E."/>
            <person name="Ndikumana S."/>
            <person name="Pagni M."/>
            <person name="Petitpierre D."/>
            <person name="Requena N."/>
            <person name="Rosikiewicz P."/>
            <person name="Riley R."/>
            <person name="Saito K."/>
            <person name="San Clemente H."/>
            <person name="Shapiro H."/>
            <person name="van Tuinen D."/>
            <person name="Becard G."/>
            <person name="Bonfante P."/>
            <person name="Paszkowski U."/>
            <person name="Shachar-Hill Y."/>
            <person name="Young J.P."/>
            <person name="Sanders I.R."/>
            <person name="Henrissat B."/>
            <person name="Rensing S.A."/>
            <person name="Grigoriev I.V."/>
            <person name="Corradi N."/>
            <person name="Roux C."/>
            <person name="Martin F."/>
        </authorList>
    </citation>
    <scope>NUCLEOTIDE SEQUENCE</scope>
    <source>
        <strain evidence="2">DAOM 197198</strain>
    </source>
</reference>
<feature type="compositionally biased region" description="Polar residues" evidence="1">
    <location>
        <begin position="1"/>
        <end position="10"/>
    </location>
</feature>
<protein>
    <submittedName>
        <fullName evidence="2">Uncharacterized protein</fullName>
    </submittedName>
</protein>
<evidence type="ECO:0000256" key="1">
    <source>
        <dbReference type="SAM" id="MobiDB-lite"/>
    </source>
</evidence>
<dbReference type="AlphaFoldDB" id="U9UIR4"/>
<evidence type="ECO:0000313" key="2">
    <source>
        <dbReference type="EMBL" id="ESA19542.1"/>
    </source>
</evidence>
<proteinExistence type="predicted"/>
<sequence>MTTFILQTHPENIRAHPRIKPKIYDRMHSPDSSREHSDSSDSSKHSEIKNTSEKSSLRN</sequence>
<gene>
    <name evidence="2" type="ORF">GLOINDRAFT_19474</name>
</gene>
<accession>U9UIR4</accession>
<feature type="compositionally biased region" description="Basic and acidic residues" evidence="1">
    <location>
        <begin position="22"/>
        <end position="59"/>
    </location>
</feature>
<dbReference type="EMBL" id="KI278160">
    <property type="protein sequence ID" value="ESA19542.1"/>
    <property type="molecule type" value="Genomic_DNA"/>
</dbReference>
<dbReference type="HOGENOM" id="CLU_2961952_0_0_1"/>
<feature type="region of interest" description="Disordered" evidence="1">
    <location>
        <begin position="1"/>
        <end position="59"/>
    </location>
</feature>
<organism evidence="2">
    <name type="scientific">Rhizophagus irregularis (strain DAOM 181602 / DAOM 197198 / MUCL 43194)</name>
    <name type="common">Arbuscular mycorrhizal fungus</name>
    <name type="synonym">Glomus intraradices</name>
    <dbReference type="NCBI Taxonomy" id="747089"/>
    <lineage>
        <taxon>Eukaryota</taxon>
        <taxon>Fungi</taxon>
        <taxon>Fungi incertae sedis</taxon>
        <taxon>Mucoromycota</taxon>
        <taxon>Glomeromycotina</taxon>
        <taxon>Glomeromycetes</taxon>
        <taxon>Glomerales</taxon>
        <taxon>Glomeraceae</taxon>
        <taxon>Rhizophagus</taxon>
    </lineage>
</organism>